<dbReference type="InterPro" id="IPR037143">
    <property type="entry name" value="4-PPantetheinyl_Trfase_dom_sf"/>
</dbReference>
<dbReference type="SUPFAM" id="SSF56214">
    <property type="entry name" value="4'-phosphopantetheinyl transferase"/>
    <property type="match status" value="1"/>
</dbReference>
<gene>
    <name evidence="1" type="ORF">A0H81_05863</name>
</gene>
<dbReference type="Gene3D" id="3.90.470.20">
    <property type="entry name" value="4'-phosphopantetheinyl transferase domain"/>
    <property type="match status" value="1"/>
</dbReference>
<name>A0A1C7MAK1_GRIFR</name>
<dbReference type="OMA" id="GWEFRVF"/>
<evidence type="ECO:0000313" key="2">
    <source>
        <dbReference type="Proteomes" id="UP000092993"/>
    </source>
</evidence>
<dbReference type="OrthoDB" id="26719at2759"/>
<proteinExistence type="predicted"/>
<reference evidence="1 2" key="1">
    <citation type="submission" date="2016-03" db="EMBL/GenBank/DDBJ databases">
        <title>Whole genome sequencing of Grifola frondosa 9006-11.</title>
        <authorList>
            <person name="Min B."/>
            <person name="Park H."/>
            <person name="Kim J.-G."/>
            <person name="Cho H."/>
            <person name="Oh Y.-L."/>
            <person name="Kong W.-S."/>
            <person name="Choi I.-G."/>
        </authorList>
    </citation>
    <scope>NUCLEOTIDE SEQUENCE [LARGE SCALE GENOMIC DNA]</scope>
    <source>
        <strain evidence="1 2">9006-11</strain>
    </source>
</reference>
<sequence>MDCPLLVWMLYLNREMTVEEYEICYKTMTECVPHARVRHAPESPETTRQIIAYLLPLLMMRHRRVPRSRWKDYMGPSGKHWIEQEVEPTVNPAYRLRSIIGYHLAYDRNVIGMVMTQGRQRDVLHLGIGVKVLDVNPAGTNPLVYAESFHHRLTPLELTFIAPELGEEVVLRRLCLILALKQAYIKAIGQPLGFDWSRLEFNIPERTAMGDQIPLQGWEFRLWQTNIGILRNGEVVQETYQCALAFFRGSLESHFVWETDPKALEKGCSSFRWTN</sequence>
<dbReference type="GO" id="GO:0008897">
    <property type="term" value="F:holo-[acyl-carrier-protein] synthase activity"/>
    <property type="evidence" value="ECO:0007669"/>
    <property type="project" value="InterPro"/>
</dbReference>
<organism evidence="1 2">
    <name type="scientific">Grifola frondosa</name>
    <name type="common">Maitake</name>
    <name type="synonym">Polyporus frondosus</name>
    <dbReference type="NCBI Taxonomy" id="5627"/>
    <lineage>
        <taxon>Eukaryota</taxon>
        <taxon>Fungi</taxon>
        <taxon>Dikarya</taxon>
        <taxon>Basidiomycota</taxon>
        <taxon>Agaricomycotina</taxon>
        <taxon>Agaricomycetes</taxon>
        <taxon>Polyporales</taxon>
        <taxon>Grifolaceae</taxon>
        <taxon>Grifola</taxon>
    </lineage>
</organism>
<dbReference type="STRING" id="5627.A0A1C7MAK1"/>
<accession>A0A1C7MAK1</accession>
<evidence type="ECO:0008006" key="3">
    <source>
        <dbReference type="Google" id="ProtNLM"/>
    </source>
</evidence>
<comment type="caution">
    <text evidence="1">The sequence shown here is derived from an EMBL/GenBank/DDBJ whole genome shotgun (WGS) entry which is preliminary data.</text>
</comment>
<evidence type="ECO:0000313" key="1">
    <source>
        <dbReference type="EMBL" id="OBZ73940.1"/>
    </source>
</evidence>
<keyword evidence="2" id="KW-1185">Reference proteome</keyword>
<protein>
    <recommendedName>
        <fullName evidence="3">4'-phosphopantetheinyl transferase domain-containing protein</fullName>
    </recommendedName>
</protein>
<dbReference type="Proteomes" id="UP000092993">
    <property type="component" value="Unassembled WGS sequence"/>
</dbReference>
<dbReference type="AlphaFoldDB" id="A0A1C7MAK1"/>
<dbReference type="EMBL" id="LUGG01000006">
    <property type="protein sequence ID" value="OBZ73940.1"/>
    <property type="molecule type" value="Genomic_DNA"/>
</dbReference>
<dbReference type="GO" id="GO:0000287">
    <property type="term" value="F:magnesium ion binding"/>
    <property type="evidence" value="ECO:0007669"/>
    <property type="project" value="InterPro"/>
</dbReference>